<evidence type="ECO:0000256" key="2">
    <source>
        <dbReference type="ARBA" id="ARBA00023315"/>
    </source>
</evidence>
<evidence type="ECO:0000256" key="3">
    <source>
        <dbReference type="SAM" id="MobiDB-lite"/>
    </source>
</evidence>
<keyword evidence="1" id="KW-0808">Transferase</keyword>
<evidence type="ECO:0000313" key="4">
    <source>
        <dbReference type="EMBL" id="KAJ1685501.1"/>
    </source>
</evidence>
<keyword evidence="5" id="KW-1185">Reference proteome</keyword>
<comment type="caution">
    <text evidence="4">The sequence shown here is derived from an EMBL/GenBank/DDBJ whole genome shotgun (WGS) entry which is preliminary data.</text>
</comment>
<dbReference type="EMBL" id="JAMQYH010000005">
    <property type="protein sequence ID" value="KAJ1685501.1"/>
    <property type="molecule type" value="Genomic_DNA"/>
</dbReference>
<evidence type="ECO:0000256" key="1">
    <source>
        <dbReference type="ARBA" id="ARBA00022679"/>
    </source>
</evidence>
<dbReference type="AlphaFoldDB" id="A0A9Q0C1F9"/>
<dbReference type="GO" id="GO:0003676">
    <property type="term" value="F:nucleic acid binding"/>
    <property type="evidence" value="ECO:0007669"/>
    <property type="project" value="InterPro"/>
</dbReference>
<dbReference type="OrthoDB" id="651721at2759"/>
<gene>
    <name evidence="4" type="ORF">LUZ63_016891</name>
</gene>
<name>A0A9Q0C1F9_9POAL</name>
<organism evidence="4 5">
    <name type="scientific">Rhynchospora breviuscula</name>
    <dbReference type="NCBI Taxonomy" id="2022672"/>
    <lineage>
        <taxon>Eukaryota</taxon>
        <taxon>Viridiplantae</taxon>
        <taxon>Streptophyta</taxon>
        <taxon>Embryophyta</taxon>
        <taxon>Tracheophyta</taxon>
        <taxon>Spermatophyta</taxon>
        <taxon>Magnoliopsida</taxon>
        <taxon>Liliopsida</taxon>
        <taxon>Poales</taxon>
        <taxon>Cyperaceae</taxon>
        <taxon>Cyperoideae</taxon>
        <taxon>Rhynchosporeae</taxon>
        <taxon>Rhynchospora</taxon>
    </lineage>
</organism>
<feature type="compositionally biased region" description="Polar residues" evidence="3">
    <location>
        <begin position="507"/>
        <end position="519"/>
    </location>
</feature>
<dbReference type="Gene3D" id="4.10.60.10">
    <property type="entry name" value="Zinc finger, CCHC-type"/>
    <property type="match status" value="1"/>
</dbReference>
<dbReference type="GO" id="GO:0016747">
    <property type="term" value="F:acyltransferase activity, transferring groups other than amino-acyl groups"/>
    <property type="evidence" value="ECO:0007669"/>
    <property type="project" value="UniProtKB-ARBA"/>
</dbReference>
<feature type="compositionally biased region" description="Polar residues" evidence="3">
    <location>
        <begin position="533"/>
        <end position="545"/>
    </location>
</feature>
<evidence type="ECO:0000313" key="5">
    <source>
        <dbReference type="Proteomes" id="UP001151287"/>
    </source>
</evidence>
<feature type="region of interest" description="Disordered" evidence="3">
    <location>
        <begin position="463"/>
        <end position="482"/>
    </location>
</feature>
<proteinExistence type="predicted"/>
<accession>A0A9Q0C1F9</accession>
<protein>
    <submittedName>
        <fullName evidence="4">Uncharacterized protein</fullName>
    </submittedName>
</protein>
<dbReference type="InterPro" id="IPR051504">
    <property type="entry name" value="Plant_metabolite_acyltrans"/>
</dbReference>
<reference evidence="4" key="1">
    <citation type="journal article" date="2022" name="Cell">
        <title>Repeat-based holocentromeres influence genome architecture and karyotype evolution.</title>
        <authorList>
            <person name="Hofstatter P.G."/>
            <person name="Thangavel G."/>
            <person name="Lux T."/>
            <person name="Neumann P."/>
            <person name="Vondrak T."/>
            <person name="Novak P."/>
            <person name="Zhang M."/>
            <person name="Costa L."/>
            <person name="Castellani M."/>
            <person name="Scott A."/>
            <person name="Toegelov H."/>
            <person name="Fuchs J."/>
            <person name="Mata-Sucre Y."/>
            <person name="Dias Y."/>
            <person name="Vanzela A.L.L."/>
            <person name="Huettel B."/>
            <person name="Almeida C.C.S."/>
            <person name="Simkova H."/>
            <person name="Souza G."/>
            <person name="Pedrosa-Harand A."/>
            <person name="Macas J."/>
            <person name="Mayer K.F.X."/>
            <person name="Houben A."/>
            <person name="Marques A."/>
        </authorList>
    </citation>
    <scope>NUCLEOTIDE SEQUENCE</scope>
    <source>
        <strain evidence="4">RhyBre1mFocal</strain>
    </source>
</reference>
<dbReference type="Pfam" id="PF02458">
    <property type="entry name" value="Transferase"/>
    <property type="match status" value="1"/>
</dbReference>
<feature type="compositionally biased region" description="Low complexity" evidence="3">
    <location>
        <begin position="467"/>
        <end position="479"/>
    </location>
</feature>
<dbReference type="PANTHER" id="PTHR31625">
    <property type="match status" value="1"/>
</dbReference>
<keyword evidence="2" id="KW-0012">Acyltransferase</keyword>
<dbReference type="GO" id="GO:0008270">
    <property type="term" value="F:zinc ion binding"/>
    <property type="evidence" value="ECO:0007669"/>
    <property type="project" value="InterPro"/>
</dbReference>
<dbReference type="InterPro" id="IPR036875">
    <property type="entry name" value="Znf_CCHC_sf"/>
</dbReference>
<feature type="region of interest" description="Disordered" evidence="3">
    <location>
        <begin position="507"/>
        <end position="548"/>
    </location>
</feature>
<dbReference type="Gene3D" id="3.30.559.10">
    <property type="entry name" value="Chloramphenicol acetyltransferase-like domain"/>
    <property type="match status" value="2"/>
</dbReference>
<sequence length="727" mass="80144">MSQVRIISTSKVQLPTNACTDYPSPGSTIPLSFFDVRGIPHIPIKTLLLYPSATISSSSFESFKSSLALTLPHFHFLAGDLTYLPNTDDVAIVCSDESGVTLIEAESDLDICRLAGESTHDVESFFRLVPNKFHEEMPMPVLAVQFTKFTGCGVAVGISMHHTAMDAWGFSQFIDFWAKTCRDGVVPSNLAPIHDRAIIMYPGKEEIKKELLNACAPNLVQIPPIASISDRKRLTRRVFTVDLANIQLLKQRAAQKTATDISSPPTTFQVLAAHTWISIARARGITAENNKPTFMLIVMDGRNLLPSPMSASYTGNCLFLGIVHSTGSALMSATGFGQTCGIIAETVRTNRAELMGNTVREILTLNLASLSGLKVAFTGSNRLQLYDKDFGWGKPEFEGLVSMTNDGDVVMVAGKEKGSVQITVGLKEDMDAFIHAFQEGLGTLKKTLERLYGEQWIPKDGKQCAGARARAAPSTTPPSQRLTVASPLSVYGGRQSYAQVLAIAKTNSGEPSTKTTPVNNLPPPHQARPRQPTFITSPDSPTTLSFPPKLSDPDWFNRCFKCFKKGHTSPKCTNLRRCAWCWEERHDYKECPKFNRRTYVVKRHTNNHNTHGVGPARRDTTAIRPSQPIGATLVQAQTSLNTEATLQNNNNGEEPDFLDLLTDPKASSVLPPAEKKPTSITCFLSRDAQYFSEIASLSKALVITQPEEYPVELLWILWQIWWLILAW</sequence>
<dbReference type="SUPFAM" id="SSF57756">
    <property type="entry name" value="Retrovirus zinc finger-like domains"/>
    <property type="match status" value="1"/>
</dbReference>
<dbReference type="Proteomes" id="UP001151287">
    <property type="component" value="Unassembled WGS sequence"/>
</dbReference>
<dbReference type="InterPro" id="IPR023213">
    <property type="entry name" value="CAT-like_dom_sf"/>
</dbReference>